<dbReference type="GO" id="GO:0042102">
    <property type="term" value="P:positive regulation of T cell proliferation"/>
    <property type="evidence" value="ECO:0007669"/>
    <property type="project" value="TreeGrafter"/>
</dbReference>
<feature type="domain" description="Ig-like" evidence="13">
    <location>
        <begin position="138"/>
        <end position="233"/>
    </location>
</feature>
<keyword evidence="7" id="KW-1015">Disulfide bond</keyword>
<evidence type="ECO:0000256" key="12">
    <source>
        <dbReference type="SAM" id="SignalP"/>
    </source>
</evidence>
<reference evidence="14" key="1">
    <citation type="submission" date="2025-05" db="UniProtKB">
        <authorList>
            <consortium name="Ensembl"/>
        </authorList>
    </citation>
    <scope>IDENTIFICATION</scope>
</reference>
<evidence type="ECO:0000256" key="8">
    <source>
        <dbReference type="ARBA" id="ARBA00023170"/>
    </source>
</evidence>
<keyword evidence="3 11" id="KW-0812">Transmembrane</keyword>
<evidence type="ECO:0000256" key="3">
    <source>
        <dbReference type="ARBA" id="ARBA00022692"/>
    </source>
</evidence>
<dbReference type="InterPro" id="IPR013106">
    <property type="entry name" value="Ig_V-set"/>
</dbReference>
<evidence type="ECO:0000256" key="10">
    <source>
        <dbReference type="ARBA" id="ARBA00023319"/>
    </source>
</evidence>
<dbReference type="GO" id="GO:0071222">
    <property type="term" value="P:cellular response to lipopolysaccharide"/>
    <property type="evidence" value="ECO:0007669"/>
    <property type="project" value="TreeGrafter"/>
</dbReference>
<dbReference type="SMART" id="SM00409">
    <property type="entry name" value="IG"/>
    <property type="match status" value="2"/>
</dbReference>
<dbReference type="InterPro" id="IPR036179">
    <property type="entry name" value="Ig-like_dom_sf"/>
</dbReference>
<dbReference type="Proteomes" id="UP000261540">
    <property type="component" value="Unplaced"/>
</dbReference>
<protein>
    <submittedName>
        <fullName evidence="14">T-lymphocyte activation antigen CD80-like</fullName>
    </submittedName>
</protein>
<dbReference type="Pfam" id="PF07686">
    <property type="entry name" value="V-set"/>
    <property type="match status" value="1"/>
</dbReference>
<dbReference type="Ensembl" id="ENSPKIT00000001676.1">
    <property type="protein sequence ID" value="ENSPKIP00000021050.1"/>
    <property type="gene ID" value="ENSPKIG00000005598.1"/>
</dbReference>
<dbReference type="PROSITE" id="PS50835">
    <property type="entry name" value="IG_LIKE"/>
    <property type="match status" value="2"/>
</dbReference>
<evidence type="ECO:0000256" key="5">
    <source>
        <dbReference type="ARBA" id="ARBA00022989"/>
    </source>
</evidence>
<evidence type="ECO:0000313" key="15">
    <source>
        <dbReference type="Proteomes" id="UP000261540"/>
    </source>
</evidence>
<evidence type="ECO:0000313" key="14">
    <source>
        <dbReference type="Ensembl" id="ENSPKIP00000021050.1"/>
    </source>
</evidence>
<dbReference type="SUPFAM" id="SSF48726">
    <property type="entry name" value="Immunoglobulin"/>
    <property type="match status" value="2"/>
</dbReference>
<dbReference type="Ensembl" id="ENSPKIT00000001664.1">
    <property type="protein sequence ID" value="ENSPKIP00000021038.1"/>
    <property type="gene ID" value="ENSPKIG00000005598.1"/>
</dbReference>
<dbReference type="GO" id="GO:0042130">
    <property type="term" value="P:negative regulation of T cell proliferation"/>
    <property type="evidence" value="ECO:0007669"/>
    <property type="project" value="TreeGrafter"/>
</dbReference>
<dbReference type="OrthoDB" id="9942764at2759"/>
<feature type="signal peptide" evidence="12">
    <location>
        <begin position="1"/>
        <end position="22"/>
    </location>
</feature>
<proteinExistence type="predicted"/>
<keyword evidence="2" id="KW-1003">Cell membrane</keyword>
<dbReference type="GO" id="GO:0009897">
    <property type="term" value="C:external side of plasma membrane"/>
    <property type="evidence" value="ECO:0007669"/>
    <property type="project" value="TreeGrafter"/>
</dbReference>
<feature type="domain" description="Ig-like" evidence="13">
    <location>
        <begin position="42"/>
        <end position="130"/>
    </location>
</feature>
<dbReference type="GO" id="GO:0007166">
    <property type="term" value="P:cell surface receptor signaling pathway"/>
    <property type="evidence" value="ECO:0007669"/>
    <property type="project" value="TreeGrafter"/>
</dbReference>
<keyword evidence="5 11" id="KW-1133">Transmembrane helix</keyword>
<dbReference type="AlphaFoldDB" id="A0A3B3RT90"/>
<dbReference type="GO" id="GO:0006955">
    <property type="term" value="P:immune response"/>
    <property type="evidence" value="ECO:0007669"/>
    <property type="project" value="TreeGrafter"/>
</dbReference>
<keyword evidence="9" id="KW-0325">Glycoprotein</keyword>
<sequence length="294" mass="33071">MALSRCICLAIVGEFTLLFCAAMVQLNCQHENLGISRQNSMINCSVKGAEASDVDIGVVIWKKDQSTVLMYYSKTIKTNDPRFQFAEQNWDTRNRNVSLLVTDTRLVDEGQYQCQVITDSGEAEEYTSLKVHARYSKPVMSSIPKNDIRENMRVEIFCNASGGYPAGVIHWYDQYNTNWTRSAETDVVQTEDKLFKLTSKLTVLQASSGFLGYRCVVLNSKRQQEEVAEYNLSFALDNDPEITAQAGDRHSMTITAVLVVVGSLACGLLILMLLRRRRSQRYQQGSEVPAGSQF</sequence>
<dbReference type="Pfam" id="PF22705">
    <property type="entry name" value="C2-set_3"/>
    <property type="match status" value="1"/>
</dbReference>
<dbReference type="InterPro" id="IPR013783">
    <property type="entry name" value="Ig-like_fold"/>
</dbReference>
<dbReference type="Gene3D" id="2.60.40.10">
    <property type="entry name" value="Immunoglobulins"/>
    <property type="match status" value="2"/>
</dbReference>
<dbReference type="InterPro" id="IPR053896">
    <property type="entry name" value="BTN3A2-like_Ig-C"/>
</dbReference>
<keyword evidence="15" id="KW-1185">Reference proteome</keyword>
<feature type="chain" id="PRO_5044589331" evidence="12">
    <location>
        <begin position="23"/>
        <end position="294"/>
    </location>
</feature>
<organism evidence="14 15">
    <name type="scientific">Paramormyrops kingsleyae</name>
    <dbReference type="NCBI Taxonomy" id="1676925"/>
    <lineage>
        <taxon>Eukaryota</taxon>
        <taxon>Metazoa</taxon>
        <taxon>Chordata</taxon>
        <taxon>Craniata</taxon>
        <taxon>Vertebrata</taxon>
        <taxon>Euteleostomi</taxon>
        <taxon>Actinopterygii</taxon>
        <taxon>Neopterygii</taxon>
        <taxon>Teleostei</taxon>
        <taxon>Osteoglossocephala</taxon>
        <taxon>Osteoglossomorpha</taxon>
        <taxon>Osteoglossiformes</taxon>
        <taxon>Mormyridae</taxon>
        <taxon>Paramormyrops</taxon>
    </lineage>
</organism>
<dbReference type="GO" id="GO:0031295">
    <property type="term" value="P:T cell costimulation"/>
    <property type="evidence" value="ECO:0007669"/>
    <property type="project" value="TreeGrafter"/>
</dbReference>
<feature type="transmembrane region" description="Helical" evidence="11">
    <location>
        <begin position="252"/>
        <end position="274"/>
    </location>
</feature>
<keyword evidence="10" id="KW-0393">Immunoglobulin domain</keyword>
<dbReference type="GeneTree" id="ENSGT00540000073890"/>
<keyword evidence="4 12" id="KW-0732">Signal</keyword>
<evidence type="ECO:0000256" key="2">
    <source>
        <dbReference type="ARBA" id="ARBA00022475"/>
    </source>
</evidence>
<dbReference type="KEGG" id="pki:111833566"/>
<evidence type="ECO:0000256" key="4">
    <source>
        <dbReference type="ARBA" id="ARBA00022729"/>
    </source>
</evidence>
<dbReference type="PANTHER" id="PTHR25466:SF14">
    <property type="entry name" value="BUTYROPHILIN SUBFAMILY 2 MEMBER A2-LIKE-RELATED"/>
    <property type="match status" value="1"/>
</dbReference>
<comment type="subcellular location">
    <subcellularLocation>
        <location evidence="1">Cell membrane</location>
        <topology evidence="1">Single-pass type I membrane protein</topology>
    </subcellularLocation>
</comment>
<accession>A0A3B3RT90</accession>
<dbReference type="InterPro" id="IPR003599">
    <property type="entry name" value="Ig_sub"/>
</dbReference>
<name>A0A3B3RT90_9TELE</name>
<evidence type="ECO:0000256" key="9">
    <source>
        <dbReference type="ARBA" id="ARBA00023180"/>
    </source>
</evidence>
<dbReference type="InterPro" id="IPR007110">
    <property type="entry name" value="Ig-like_dom"/>
</dbReference>
<evidence type="ECO:0000256" key="11">
    <source>
        <dbReference type="SAM" id="Phobius"/>
    </source>
</evidence>
<evidence type="ECO:0000259" key="13">
    <source>
        <dbReference type="PROSITE" id="PS50835"/>
    </source>
</evidence>
<evidence type="ECO:0000256" key="1">
    <source>
        <dbReference type="ARBA" id="ARBA00004251"/>
    </source>
</evidence>
<dbReference type="InterPro" id="IPR051713">
    <property type="entry name" value="T-cell_Activation_Regulation"/>
</dbReference>
<dbReference type="PANTHER" id="PTHR25466">
    <property type="entry name" value="T-LYMPHOCYTE ACTIVATION ANTIGEN"/>
    <property type="match status" value="1"/>
</dbReference>
<keyword evidence="8" id="KW-0675">Receptor</keyword>
<evidence type="ECO:0000256" key="6">
    <source>
        <dbReference type="ARBA" id="ARBA00023136"/>
    </source>
</evidence>
<keyword evidence="6 11" id="KW-0472">Membrane</keyword>
<evidence type="ECO:0000256" key="7">
    <source>
        <dbReference type="ARBA" id="ARBA00023157"/>
    </source>
</evidence>